<dbReference type="InterPro" id="IPR012349">
    <property type="entry name" value="Split_barrel_FMN-bd"/>
</dbReference>
<dbReference type="Pfam" id="PF01613">
    <property type="entry name" value="Flavin_Reduct"/>
    <property type="match status" value="1"/>
</dbReference>
<evidence type="ECO:0000256" key="1">
    <source>
        <dbReference type="ARBA" id="ARBA00023002"/>
    </source>
</evidence>
<keyword evidence="1" id="KW-0560">Oxidoreductase</keyword>
<comment type="caution">
    <text evidence="3">The sequence shown here is derived from an EMBL/GenBank/DDBJ whole genome shotgun (WGS) entry which is preliminary data.</text>
</comment>
<evidence type="ECO:0000313" key="4">
    <source>
        <dbReference type="Proteomes" id="UP000619079"/>
    </source>
</evidence>
<dbReference type="InterPro" id="IPR002563">
    <property type="entry name" value="Flavin_Rdtase-like_dom"/>
</dbReference>
<proteinExistence type="predicted"/>
<evidence type="ECO:0000259" key="2">
    <source>
        <dbReference type="SMART" id="SM00903"/>
    </source>
</evidence>
<dbReference type="Proteomes" id="UP000619079">
    <property type="component" value="Unassembled WGS sequence"/>
</dbReference>
<dbReference type="RefSeq" id="WP_199023185.1">
    <property type="nucleotide sequence ID" value="NZ_JAELVR010000001.1"/>
</dbReference>
<dbReference type="PANTHER" id="PTHR30466">
    <property type="entry name" value="FLAVIN REDUCTASE"/>
    <property type="match status" value="1"/>
</dbReference>
<feature type="domain" description="Flavin reductase like" evidence="2">
    <location>
        <begin position="20"/>
        <end position="161"/>
    </location>
</feature>
<dbReference type="AlphaFoldDB" id="A0A8J7IM22"/>
<reference evidence="3" key="1">
    <citation type="submission" date="2020-12" db="EMBL/GenBank/DDBJ databases">
        <title>Sedimentitalea sp. nov., isolated from sand in Incheon.</title>
        <authorList>
            <person name="Kim W."/>
        </authorList>
    </citation>
    <scope>NUCLEOTIDE SEQUENCE</scope>
    <source>
        <strain evidence="3">CAU 1593</strain>
    </source>
</reference>
<dbReference type="Gene3D" id="2.30.110.10">
    <property type="entry name" value="Electron Transport, Fmn-binding Protein, Chain A"/>
    <property type="match status" value="1"/>
</dbReference>
<dbReference type="GO" id="GO:0010181">
    <property type="term" value="F:FMN binding"/>
    <property type="evidence" value="ECO:0007669"/>
    <property type="project" value="InterPro"/>
</dbReference>
<dbReference type="InterPro" id="IPR050268">
    <property type="entry name" value="NADH-dep_flavin_reductase"/>
</dbReference>
<dbReference type="EMBL" id="JAELVR010000001">
    <property type="protein sequence ID" value="MBJ6370426.1"/>
    <property type="molecule type" value="Genomic_DNA"/>
</dbReference>
<keyword evidence="4" id="KW-1185">Reference proteome</keyword>
<dbReference type="SMART" id="SM00903">
    <property type="entry name" value="Flavin_Reduct"/>
    <property type="match status" value="1"/>
</dbReference>
<protein>
    <submittedName>
        <fullName evidence="3">Flavin reductase family protein</fullName>
    </submittedName>
</protein>
<gene>
    <name evidence="3" type="ORF">JF290_02705</name>
</gene>
<sequence length="166" mass="17943">MTETVFIPGPDTARAYRDALGRFGTGITVITTQTADGPLAMTANSFASVSLDPPLVLWCAAKKSQRYRAFTEAATYAIHILAEDQRPLAEHFARSGLEFDAIDWHRSDTGLPVLGGCIARFECRRSALHDAGDHTIIVGEVERAALRSGRGLLHKGGQYGTFAPRG</sequence>
<evidence type="ECO:0000313" key="3">
    <source>
        <dbReference type="EMBL" id="MBJ6370426.1"/>
    </source>
</evidence>
<organism evidence="3 4">
    <name type="scientific">Sedimentitalea arenosa</name>
    <dbReference type="NCBI Taxonomy" id="2798803"/>
    <lineage>
        <taxon>Bacteria</taxon>
        <taxon>Pseudomonadati</taxon>
        <taxon>Pseudomonadota</taxon>
        <taxon>Alphaproteobacteria</taxon>
        <taxon>Rhodobacterales</taxon>
        <taxon>Paracoccaceae</taxon>
        <taxon>Sedimentitalea</taxon>
    </lineage>
</organism>
<dbReference type="PANTHER" id="PTHR30466:SF1">
    <property type="entry name" value="FMN REDUCTASE (NADH) RUTF"/>
    <property type="match status" value="1"/>
</dbReference>
<name>A0A8J7IM22_9RHOB</name>
<dbReference type="GO" id="GO:0042602">
    <property type="term" value="F:riboflavin reductase (NADPH) activity"/>
    <property type="evidence" value="ECO:0007669"/>
    <property type="project" value="TreeGrafter"/>
</dbReference>
<accession>A0A8J7IM22</accession>
<dbReference type="SUPFAM" id="SSF50475">
    <property type="entry name" value="FMN-binding split barrel"/>
    <property type="match status" value="1"/>
</dbReference>